<dbReference type="NCBIfam" id="NF047384">
    <property type="entry name" value="BspC_dom"/>
    <property type="match status" value="1"/>
</dbReference>
<feature type="signal peptide" evidence="1">
    <location>
        <begin position="1"/>
        <end position="23"/>
    </location>
</feature>
<evidence type="ECO:0000313" key="2">
    <source>
        <dbReference type="EMBL" id="GAB1581839.1"/>
    </source>
</evidence>
<proteinExistence type="predicted"/>
<accession>A0ABQ0GYU9</accession>
<keyword evidence="1" id="KW-0732">Signal</keyword>
<name>A0ABQ0GYU9_9HYPH</name>
<evidence type="ECO:0000256" key="1">
    <source>
        <dbReference type="SAM" id="SignalP"/>
    </source>
</evidence>
<dbReference type="RefSeq" id="WP_407864597.1">
    <property type="nucleotide sequence ID" value="NZ_BAAFZP010000001.1"/>
</dbReference>
<feature type="chain" id="PRO_5046890310" description="DUF3828 domain-containing protein" evidence="1">
    <location>
        <begin position="24"/>
        <end position="140"/>
    </location>
</feature>
<protein>
    <recommendedName>
        <fullName evidence="4">DUF3828 domain-containing protein</fullName>
    </recommendedName>
</protein>
<organism evidence="2 3">
    <name type="scientific">Phyllobacterium phragmitis</name>
    <dbReference type="NCBI Taxonomy" id="2670329"/>
    <lineage>
        <taxon>Bacteria</taxon>
        <taxon>Pseudomonadati</taxon>
        <taxon>Pseudomonadota</taxon>
        <taxon>Alphaproteobacteria</taxon>
        <taxon>Hyphomicrobiales</taxon>
        <taxon>Phyllobacteriaceae</taxon>
        <taxon>Phyllobacterium</taxon>
    </lineage>
</organism>
<keyword evidence="3" id="KW-1185">Reference proteome</keyword>
<gene>
    <name evidence="2" type="ORF">PPNSA23_17820</name>
</gene>
<evidence type="ECO:0008006" key="4">
    <source>
        <dbReference type="Google" id="ProtNLM"/>
    </source>
</evidence>
<dbReference type="EMBL" id="BAAFZP010000001">
    <property type="protein sequence ID" value="GAB1581839.1"/>
    <property type="molecule type" value="Genomic_DNA"/>
</dbReference>
<sequence>MKFDKLLAMSVFASIIAAGAAHAETPPKKSKDFKGNYETLVKDQHASPEMAECIATGYDLVKKSKKFDRLGFTQEDIGKAKVDKKASKFSDKDHTEVSTVIAVPGEARPRTDSTNWADITLRCGMAKGKIKAVEIRSAAN</sequence>
<evidence type="ECO:0000313" key="3">
    <source>
        <dbReference type="Proteomes" id="UP001628091"/>
    </source>
</evidence>
<dbReference type="InterPro" id="IPR059225">
    <property type="entry name" value="BspC"/>
</dbReference>
<reference evidence="2 3" key="1">
    <citation type="submission" date="2024-10" db="EMBL/GenBank/DDBJ databases">
        <title>Isolation, draft genome sequencing and identification of Phyllobacterium sp. NSA23, isolated from leaf soil.</title>
        <authorList>
            <person name="Akita H."/>
        </authorList>
    </citation>
    <scope>NUCLEOTIDE SEQUENCE [LARGE SCALE GENOMIC DNA]</scope>
    <source>
        <strain evidence="2 3">NSA23</strain>
    </source>
</reference>
<comment type="caution">
    <text evidence="2">The sequence shown here is derived from an EMBL/GenBank/DDBJ whole genome shotgun (WGS) entry which is preliminary data.</text>
</comment>
<dbReference type="Proteomes" id="UP001628091">
    <property type="component" value="Unassembled WGS sequence"/>
</dbReference>
<dbReference type="NCBIfam" id="NF047383">
    <property type="entry name" value="T4SS_eff_BspC"/>
    <property type="match status" value="1"/>
</dbReference>